<comment type="caution">
    <text evidence="10">The sequence shown here is derived from an EMBL/GenBank/DDBJ whole genome shotgun (WGS) entry which is preliminary data.</text>
</comment>
<dbReference type="Proteomes" id="UP000288587">
    <property type="component" value="Unassembled WGS sequence"/>
</dbReference>
<keyword evidence="6" id="KW-0408">Iron</keyword>
<dbReference type="AlphaFoldDB" id="A0A437LHA4"/>
<evidence type="ECO:0000256" key="5">
    <source>
        <dbReference type="ARBA" id="ARBA00022840"/>
    </source>
</evidence>
<evidence type="ECO:0000256" key="8">
    <source>
        <dbReference type="ARBA" id="ARBA00023235"/>
    </source>
</evidence>
<keyword evidence="7" id="KW-0411">Iron-sulfur</keyword>
<dbReference type="GO" id="GO:0006281">
    <property type="term" value="P:DNA repair"/>
    <property type="evidence" value="ECO:0007669"/>
    <property type="project" value="TreeGrafter"/>
</dbReference>
<keyword evidence="8" id="KW-0413">Isomerase</keyword>
<organism evidence="10 11">
    <name type="scientific">Inhella crocodyli</name>
    <dbReference type="NCBI Taxonomy" id="2499851"/>
    <lineage>
        <taxon>Bacteria</taxon>
        <taxon>Pseudomonadati</taxon>
        <taxon>Pseudomonadota</taxon>
        <taxon>Betaproteobacteria</taxon>
        <taxon>Burkholderiales</taxon>
        <taxon>Sphaerotilaceae</taxon>
        <taxon>Inhella</taxon>
    </lineage>
</organism>
<evidence type="ECO:0000256" key="6">
    <source>
        <dbReference type="ARBA" id="ARBA00023004"/>
    </source>
</evidence>
<dbReference type="InterPro" id="IPR014001">
    <property type="entry name" value="Helicase_ATP-bd"/>
</dbReference>
<dbReference type="Pfam" id="PF13307">
    <property type="entry name" value="Helicase_C_2"/>
    <property type="match status" value="1"/>
</dbReference>
<protein>
    <submittedName>
        <fullName evidence="10">ATP-dependent DNA helicase DinG</fullName>
    </submittedName>
</protein>
<evidence type="ECO:0000313" key="10">
    <source>
        <dbReference type="EMBL" id="RVT84753.1"/>
    </source>
</evidence>
<evidence type="ECO:0000313" key="11">
    <source>
        <dbReference type="Proteomes" id="UP000288587"/>
    </source>
</evidence>
<dbReference type="EMBL" id="SACM01000003">
    <property type="protein sequence ID" value="RVT84753.1"/>
    <property type="molecule type" value="Genomic_DNA"/>
</dbReference>
<dbReference type="GO" id="GO:0003677">
    <property type="term" value="F:DNA binding"/>
    <property type="evidence" value="ECO:0007669"/>
    <property type="project" value="InterPro"/>
</dbReference>
<proteinExistence type="predicted"/>
<keyword evidence="2" id="KW-0547">Nucleotide-binding</keyword>
<sequence length="724" mass="78412">MPVSPADLHRDLDALYDTLIATVPGATPRAGQREMLLAIGDALAEAAFEPEAPTRVAVIEAGTGVGKTRAYLAAAITLARRAGVKVVVSTSTVALQEQVIGKDLPELGDALEVAPTVALLKGRGRYLCPVKLEQACTGEQVGLADLAPPGDETAEPEPMTTLPIERWQALRQRWDTGQWDGERDSLGPDDLVQWHAIAADRMSCTSRQCPKFHHCPYFDAKRAAAKADVLVANHDLVLASLRSDASSLPSGDRAIFVFDEGHHLAETALAHFACEATLSDRRWLQRLEKALVHAAQLLRYPGGFDGCGSPLSQALDELMRAVMAEAGWGAVSELQEMGRGTQAPARVRFEHGLLPAALVGPWQAVRDCAQRLHDKATEFSAFLKAERAADDTLGPLIALQVAEIGPPFKRLADVLETAQLTLSEPDEGEPPVAKWLDFSLGGAHLRVTARACPLLASSVLRRHLWPAMRAVVVTSATLKALGRFDHFLRETGLSGKPHVLTREVSSPFDHATQGKLVVVPTRASPKAAQEHTAEVARLMLQDWKQVQRGALVLCSSWVQLNAIVAAAPAHVREQMRVQGEGPRDWLLREHRAAVARGERSILVGLQSFGEGLDLPGELCEWVFVPKLPFASPDDPVAEARAEWLQVQGRSPFVESVVPATAVRLAQWLGRGIRSETDHATLVCYDGRLSGTAFGRQMLAGLPPFTKVERRDGVETPIVLPKVNP</sequence>
<dbReference type="InterPro" id="IPR006555">
    <property type="entry name" value="ATP-dep_Helicase_C"/>
</dbReference>
<keyword evidence="3" id="KW-0378">Hydrolase</keyword>
<dbReference type="GO" id="GO:0003678">
    <property type="term" value="F:DNA helicase activity"/>
    <property type="evidence" value="ECO:0007669"/>
    <property type="project" value="InterPro"/>
</dbReference>
<keyword evidence="5" id="KW-0067">ATP-binding</keyword>
<dbReference type="PANTHER" id="PTHR11472:SF59">
    <property type="entry name" value="ATP-DEPENDENT DNA HELICASE DING"/>
    <property type="match status" value="1"/>
</dbReference>
<dbReference type="GO" id="GO:0033677">
    <property type="term" value="F:DNA/RNA helicase activity"/>
    <property type="evidence" value="ECO:0007669"/>
    <property type="project" value="TreeGrafter"/>
</dbReference>
<dbReference type="GO" id="GO:0016818">
    <property type="term" value="F:hydrolase activity, acting on acid anhydrides, in phosphorus-containing anhydrides"/>
    <property type="evidence" value="ECO:0007669"/>
    <property type="project" value="InterPro"/>
</dbReference>
<reference evidence="10 11" key="1">
    <citation type="submission" date="2019-01" db="EMBL/GenBank/DDBJ databases">
        <authorList>
            <person name="Chen W.-M."/>
        </authorList>
    </citation>
    <scope>NUCLEOTIDE SEQUENCE [LARGE SCALE GENOMIC DNA]</scope>
    <source>
        <strain evidence="10 11">CCP-18</strain>
    </source>
</reference>
<dbReference type="SMART" id="SM00487">
    <property type="entry name" value="DEXDc"/>
    <property type="match status" value="1"/>
</dbReference>
<dbReference type="InterPro" id="IPR045028">
    <property type="entry name" value="DinG/Rad3-like"/>
</dbReference>
<accession>A0A437LHA4</accession>
<dbReference type="Gene3D" id="3.40.50.300">
    <property type="entry name" value="P-loop containing nucleotide triphosphate hydrolases"/>
    <property type="match status" value="2"/>
</dbReference>
<gene>
    <name evidence="10" type="primary">dinG</name>
    <name evidence="10" type="ORF">EOD73_11530</name>
</gene>
<evidence type="ECO:0000256" key="1">
    <source>
        <dbReference type="ARBA" id="ARBA00022723"/>
    </source>
</evidence>
<dbReference type="RefSeq" id="WP_127683155.1">
    <property type="nucleotide sequence ID" value="NZ_SACM01000003.1"/>
</dbReference>
<evidence type="ECO:0000256" key="4">
    <source>
        <dbReference type="ARBA" id="ARBA00022806"/>
    </source>
</evidence>
<dbReference type="InterPro" id="IPR014013">
    <property type="entry name" value="Helic_SF1/SF2_ATP-bd_DinG/Rad3"/>
</dbReference>
<dbReference type="InterPro" id="IPR027417">
    <property type="entry name" value="P-loop_NTPase"/>
</dbReference>
<name>A0A437LHA4_9BURK</name>
<dbReference type="GO" id="GO:0046872">
    <property type="term" value="F:metal ion binding"/>
    <property type="evidence" value="ECO:0007669"/>
    <property type="project" value="UniProtKB-KW"/>
</dbReference>
<dbReference type="GO" id="GO:0051539">
    <property type="term" value="F:4 iron, 4 sulfur cluster binding"/>
    <property type="evidence" value="ECO:0007669"/>
    <property type="project" value="TreeGrafter"/>
</dbReference>
<dbReference type="InterPro" id="IPR010614">
    <property type="entry name" value="RAD3-like_helicase_DEAD"/>
</dbReference>
<dbReference type="PROSITE" id="PS51193">
    <property type="entry name" value="HELICASE_ATP_BIND_2"/>
    <property type="match status" value="1"/>
</dbReference>
<dbReference type="OrthoDB" id="9805194at2"/>
<keyword evidence="4 10" id="KW-0347">Helicase</keyword>
<dbReference type="NCBIfam" id="NF008729">
    <property type="entry name" value="PRK11747.1"/>
    <property type="match status" value="1"/>
</dbReference>
<dbReference type="GO" id="GO:0005524">
    <property type="term" value="F:ATP binding"/>
    <property type="evidence" value="ECO:0007669"/>
    <property type="project" value="UniProtKB-KW"/>
</dbReference>
<dbReference type="SUPFAM" id="SSF52540">
    <property type="entry name" value="P-loop containing nucleoside triphosphate hydrolases"/>
    <property type="match status" value="1"/>
</dbReference>
<evidence type="ECO:0000259" key="9">
    <source>
        <dbReference type="PROSITE" id="PS51193"/>
    </source>
</evidence>
<evidence type="ECO:0000256" key="2">
    <source>
        <dbReference type="ARBA" id="ARBA00022741"/>
    </source>
</evidence>
<dbReference type="GO" id="GO:0009432">
    <property type="term" value="P:SOS response"/>
    <property type="evidence" value="ECO:0007669"/>
    <property type="project" value="TreeGrafter"/>
</dbReference>
<keyword evidence="1" id="KW-0479">Metal-binding</keyword>
<evidence type="ECO:0000256" key="7">
    <source>
        <dbReference type="ARBA" id="ARBA00023014"/>
    </source>
</evidence>
<keyword evidence="11" id="KW-1185">Reference proteome</keyword>
<dbReference type="SMART" id="SM00491">
    <property type="entry name" value="HELICc2"/>
    <property type="match status" value="1"/>
</dbReference>
<dbReference type="Pfam" id="PF06733">
    <property type="entry name" value="DEAD_2"/>
    <property type="match status" value="1"/>
</dbReference>
<dbReference type="PANTHER" id="PTHR11472">
    <property type="entry name" value="DNA REPAIR DEAD HELICASE RAD3/XP-D SUBFAMILY MEMBER"/>
    <property type="match status" value="1"/>
</dbReference>
<feature type="domain" description="Helicase ATP-binding" evidence="9">
    <location>
        <begin position="18"/>
        <end position="315"/>
    </location>
</feature>
<evidence type="ECO:0000256" key="3">
    <source>
        <dbReference type="ARBA" id="ARBA00022801"/>
    </source>
</evidence>